<accession>A0ABR2U3B4</accession>
<gene>
    <name evidence="1" type="ORF">V6N11_072532</name>
</gene>
<sequence length="109" mass="12073">MNLNMVIFSYVIFLKTVKVDQANSSNAGVGSAAKTVRQREEDPLDDEVVIIENNNGNQTSFKVELMDGSMKSVKTICSTNRGLLISSLILPCNHGHLDFLRLKNFRGTL</sequence>
<keyword evidence="2" id="KW-1185">Reference proteome</keyword>
<organism evidence="1 2">
    <name type="scientific">Hibiscus sabdariffa</name>
    <name type="common">roselle</name>
    <dbReference type="NCBI Taxonomy" id="183260"/>
    <lineage>
        <taxon>Eukaryota</taxon>
        <taxon>Viridiplantae</taxon>
        <taxon>Streptophyta</taxon>
        <taxon>Embryophyta</taxon>
        <taxon>Tracheophyta</taxon>
        <taxon>Spermatophyta</taxon>
        <taxon>Magnoliopsida</taxon>
        <taxon>eudicotyledons</taxon>
        <taxon>Gunneridae</taxon>
        <taxon>Pentapetalae</taxon>
        <taxon>rosids</taxon>
        <taxon>malvids</taxon>
        <taxon>Malvales</taxon>
        <taxon>Malvaceae</taxon>
        <taxon>Malvoideae</taxon>
        <taxon>Hibiscus</taxon>
    </lineage>
</organism>
<evidence type="ECO:0000313" key="2">
    <source>
        <dbReference type="Proteomes" id="UP001396334"/>
    </source>
</evidence>
<dbReference type="EMBL" id="JBBPBN010000003">
    <property type="protein sequence ID" value="KAK9044217.1"/>
    <property type="molecule type" value="Genomic_DNA"/>
</dbReference>
<evidence type="ECO:0000313" key="1">
    <source>
        <dbReference type="EMBL" id="KAK9044217.1"/>
    </source>
</evidence>
<name>A0ABR2U3B4_9ROSI</name>
<reference evidence="1 2" key="1">
    <citation type="journal article" date="2024" name="G3 (Bethesda)">
        <title>Genome assembly of Hibiscus sabdariffa L. provides insights into metabolisms of medicinal natural products.</title>
        <authorList>
            <person name="Kim T."/>
        </authorList>
    </citation>
    <scope>NUCLEOTIDE SEQUENCE [LARGE SCALE GENOMIC DNA]</scope>
    <source>
        <strain evidence="1">TK-2024</strain>
        <tissue evidence="1">Old leaves</tissue>
    </source>
</reference>
<comment type="caution">
    <text evidence="1">The sequence shown here is derived from an EMBL/GenBank/DDBJ whole genome shotgun (WGS) entry which is preliminary data.</text>
</comment>
<proteinExistence type="predicted"/>
<protein>
    <submittedName>
        <fullName evidence="1">Uncharacterized protein</fullName>
    </submittedName>
</protein>
<dbReference type="Proteomes" id="UP001396334">
    <property type="component" value="Unassembled WGS sequence"/>
</dbReference>